<feature type="domain" description="CCHC-type" evidence="3">
    <location>
        <begin position="618"/>
        <end position="633"/>
    </location>
</feature>
<evidence type="ECO:0000313" key="5">
    <source>
        <dbReference type="Proteomes" id="UP001552299"/>
    </source>
</evidence>
<organism evidence="4 5">
    <name type="scientific">Dendrobium thyrsiflorum</name>
    <name type="common">Pinecone-like raceme dendrobium</name>
    <name type="synonym">Orchid</name>
    <dbReference type="NCBI Taxonomy" id="117978"/>
    <lineage>
        <taxon>Eukaryota</taxon>
        <taxon>Viridiplantae</taxon>
        <taxon>Streptophyta</taxon>
        <taxon>Embryophyta</taxon>
        <taxon>Tracheophyta</taxon>
        <taxon>Spermatophyta</taxon>
        <taxon>Magnoliopsida</taxon>
        <taxon>Liliopsida</taxon>
        <taxon>Asparagales</taxon>
        <taxon>Orchidaceae</taxon>
        <taxon>Epidendroideae</taxon>
        <taxon>Malaxideae</taxon>
        <taxon>Dendrobiinae</taxon>
        <taxon>Dendrobium</taxon>
    </lineage>
</organism>
<keyword evidence="1" id="KW-0862">Zinc</keyword>
<keyword evidence="1" id="KW-0863">Zinc-finger</keyword>
<feature type="compositionally biased region" description="Low complexity" evidence="2">
    <location>
        <begin position="382"/>
        <end position="392"/>
    </location>
</feature>
<evidence type="ECO:0000256" key="1">
    <source>
        <dbReference type="PROSITE-ProRule" id="PRU00047"/>
    </source>
</evidence>
<gene>
    <name evidence="4" type="ORF">M5K25_009009</name>
</gene>
<dbReference type="GO" id="GO:0008270">
    <property type="term" value="F:zinc ion binding"/>
    <property type="evidence" value="ECO:0007669"/>
    <property type="project" value="UniProtKB-KW"/>
</dbReference>
<evidence type="ECO:0000259" key="3">
    <source>
        <dbReference type="PROSITE" id="PS50158"/>
    </source>
</evidence>
<keyword evidence="1" id="KW-0479">Metal-binding</keyword>
<dbReference type="Proteomes" id="UP001552299">
    <property type="component" value="Unassembled WGS sequence"/>
</dbReference>
<protein>
    <recommendedName>
        <fullName evidence="3">CCHC-type domain-containing protein</fullName>
    </recommendedName>
</protein>
<dbReference type="PANTHER" id="PTHR31286:SF99">
    <property type="entry name" value="DUF4283 DOMAIN-CONTAINING PROTEIN"/>
    <property type="match status" value="1"/>
</dbReference>
<keyword evidence="5" id="KW-1185">Reference proteome</keyword>
<comment type="caution">
    <text evidence="4">The sequence shown here is derived from an EMBL/GenBank/DDBJ whole genome shotgun (WGS) entry which is preliminary data.</text>
</comment>
<dbReference type="InterPro" id="IPR025558">
    <property type="entry name" value="DUF4283"/>
</dbReference>
<dbReference type="InterPro" id="IPR001878">
    <property type="entry name" value="Znf_CCHC"/>
</dbReference>
<dbReference type="EMBL" id="JANQDX010000008">
    <property type="protein sequence ID" value="KAL0919919.1"/>
    <property type="molecule type" value="Genomic_DNA"/>
</dbReference>
<dbReference type="AlphaFoldDB" id="A0ABD0V4G0"/>
<feature type="region of interest" description="Disordered" evidence="2">
    <location>
        <begin position="368"/>
        <end position="408"/>
    </location>
</feature>
<evidence type="ECO:0000313" key="4">
    <source>
        <dbReference type="EMBL" id="KAL0919919.1"/>
    </source>
</evidence>
<reference evidence="4 5" key="1">
    <citation type="journal article" date="2024" name="Plant Biotechnol. J.">
        <title>Dendrobium thyrsiflorum genome and its molecular insights into genes involved in important horticultural traits.</title>
        <authorList>
            <person name="Chen B."/>
            <person name="Wang J.Y."/>
            <person name="Zheng P.J."/>
            <person name="Li K.L."/>
            <person name="Liang Y.M."/>
            <person name="Chen X.F."/>
            <person name="Zhang C."/>
            <person name="Zhao X."/>
            <person name="He X."/>
            <person name="Zhang G.Q."/>
            <person name="Liu Z.J."/>
            <person name="Xu Q."/>
        </authorList>
    </citation>
    <scope>NUCLEOTIDE SEQUENCE [LARGE SCALE GENOMIC DNA]</scope>
    <source>
        <strain evidence="4">GZMU011</strain>
    </source>
</reference>
<evidence type="ECO:0000256" key="2">
    <source>
        <dbReference type="SAM" id="MobiDB-lite"/>
    </source>
</evidence>
<sequence length="693" mass="73492">MVLRNDRGHLLAAAGWNLLHWDSTQVELLAMQYIPLLIQDWMFDAAGLIVEGDNRAIIRAMQRLTEARHWETHPLSATVDSESSGFGGGGGRGSPSPGGGSRLVLPSSSRGASWADLVAAEDDGCSSDSGTSAYSLASSVEKSSSLRVCSSLVPLRPQDTSLSSDVSASPPLLFGAALPDPAFEEGSAGEESMNSPVECMDTSGDGSNDSPHSCRSTSMMVEPSLFSGDRSPFALGAPGDLIGPADYSCAVRNSLAVSSGPHLSLQHGPPLLPVLSDQVSDGSCQLVNVSCLGAHPALSPPVSLALLPTPSSHPLSPPSPALITPLGAPHMAFSPQHSEPSIPASSQSCSSARPVPWPGVSPRSVLGCPKAGPKFQKASDRASSPPVSAAKASPPPSSPARNASSTPSAWDKVQFTPLTALNKEDFTDMDGISLIPVKDAIASNAAKLERALVAQFVGRRLPFHLLLAELKRLWGHFGEFQVITTAPSSFICLFHSAEARDAVLQKGPWIILGSLLGMVRWSPDYIPNSLSGLQASIWIRLPQLPLLYWDIDNLTRMANFVGEPLWLDEHTSSWGRSSYARMCVRLNLSKPLLPGIWIKGLHGRFFQKIEYEGISNFCFSCGLVGHTQDSCPSHWNSPAPCNVDSSNAPVGNADQTVSPPPASPPLLGIRALLRRLHSHPPPYPPRSFGPHQG</sequence>
<feature type="compositionally biased region" description="Gly residues" evidence="2">
    <location>
        <begin position="85"/>
        <end position="101"/>
    </location>
</feature>
<dbReference type="InterPro" id="IPR040256">
    <property type="entry name" value="At4g02000-like"/>
</dbReference>
<name>A0ABD0V4G0_DENTH</name>
<dbReference type="PROSITE" id="PS50158">
    <property type="entry name" value="ZF_CCHC"/>
    <property type="match status" value="1"/>
</dbReference>
<dbReference type="PANTHER" id="PTHR31286">
    <property type="entry name" value="GLYCINE-RICH CELL WALL STRUCTURAL PROTEIN 1.8-LIKE"/>
    <property type="match status" value="1"/>
</dbReference>
<feature type="compositionally biased region" description="Low complexity" evidence="2">
    <location>
        <begin position="338"/>
        <end position="354"/>
    </location>
</feature>
<feature type="region of interest" description="Disordered" evidence="2">
    <location>
        <begin position="76"/>
        <end position="107"/>
    </location>
</feature>
<feature type="compositionally biased region" description="Low complexity" evidence="2">
    <location>
        <begin position="399"/>
        <end position="408"/>
    </location>
</feature>
<proteinExistence type="predicted"/>
<feature type="region of interest" description="Disordered" evidence="2">
    <location>
        <begin position="310"/>
        <end position="356"/>
    </location>
</feature>
<accession>A0ABD0V4G0</accession>
<dbReference type="Pfam" id="PF14111">
    <property type="entry name" value="DUF4283"/>
    <property type="match status" value="1"/>
</dbReference>